<evidence type="ECO:0000313" key="2">
    <source>
        <dbReference type="Proteomes" id="UP001596024"/>
    </source>
</evidence>
<proteinExistence type="predicted"/>
<dbReference type="EMBL" id="JBHSGQ010000013">
    <property type="protein sequence ID" value="MFC4726455.1"/>
    <property type="molecule type" value="Genomic_DNA"/>
</dbReference>
<organism evidence="1 2">
    <name type="scientific">Glycocaulis abyssi</name>
    <dbReference type="NCBI Taxonomy" id="1433403"/>
    <lineage>
        <taxon>Bacteria</taxon>
        <taxon>Pseudomonadati</taxon>
        <taxon>Pseudomonadota</taxon>
        <taxon>Alphaproteobacteria</taxon>
        <taxon>Maricaulales</taxon>
        <taxon>Maricaulaceae</taxon>
        <taxon>Glycocaulis</taxon>
    </lineage>
</organism>
<comment type="caution">
    <text evidence="1">The sequence shown here is derived from an EMBL/GenBank/DDBJ whole genome shotgun (WGS) entry which is preliminary data.</text>
</comment>
<accession>A0ABV9NHN0</accession>
<keyword evidence="2" id="KW-1185">Reference proteome</keyword>
<sequence>MKIGGFGDGRIRRLIEERARIDAQISRHTSRQWETRRKRELRRFLVAGEVVLRHAARDEAFAKTLFNLLSEVLKGRDRALFELNSDVRNAFASASADYRDESPDG</sequence>
<reference evidence="2" key="1">
    <citation type="journal article" date="2019" name="Int. J. Syst. Evol. Microbiol.">
        <title>The Global Catalogue of Microorganisms (GCM) 10K type strain sequencing project: providing services to taxonomists for standard genome sequencing and annotation.</title>
        <authorList>
            <consortium name="The Broad Institute Genomics Platform"/>
            <consortium name="The Broad Institute Genome Sequencing Center for Infectious Disease"/>
            <person name="Wu L."/>
            <person name="Ma J."/>
        </authorList>
    </citation>
    <scope>NUCLEOTIDE SEQUENCE [LARGE SCALE GENOMIC DNA]</scope>
    <source>
        <strain evidence="2">CCUG 62981</strain>
    </source>
</reference>
<evidence type="ECO:0000313" key="1">
    <source>
        <dbReference type="EMBL" id="MFC4726455.1"/>
    </source>
</evidence>
<evidence type="ECO:0008006" key="3">
    <source>
        <dbReference type="Google" id="ProtNLM"/>
    </source>
</evidence>
<dbReference type="Proteomes" id="UP001596024">
    <property type="component" value="Unassembled WGS sequence"/>
</dbReference>
<protein>
    <recommendedName>
        <fullName evidence="3">Mobilization protein</fullName>
    </recommendedName>
</protein>
<dbReference type="RefSeq" id="WP_371392231.1">
    <property type="nucleotide sequence ID" value="NZ_CP163421.1"/>
</dbReference>
<gene>
    <name evidence="1" type="ORF">ACFPB0_14270</name>
</gene>
<name>A0ABV9NHN0_9PROT</name>